<dbReference type="PROSITE" id="PS00062">
    <property type="entry name" value="ALDOKETO_REDUCTASE_2"/>
    <property type="match status" value="1"/>
</dbReference>
<evidence type="ECO:0000256" key="1">
    <source>
        <dbReference type="ARBA" id="ARBA00023002"/>
    </source>
</evidence>
<feature type="domain" description="NADP-dependent oxidoreductase" evidence="2">
    <location>
        <begin position="7"/>
        <end position="319"/>
    </location>
</feature>
<proteinExistence type="predicted"/>
<dbReference type="Proteomes" id="UP001447188">
    <property type="component" value="Unassembled WGS sequence"/>
</dbReference>
<dbReference type="Pfam" id="PF00248">
    <property type="entry name" value="Aldo_ket_red"/>
    <property type="match status" value="1"/>
</dbReference>
<dbReference type="Gene3D" id="3.20.20.100">
    <property type="entry name" value="NADP-dependent oxidoreductase domain"/>
    <property type="match status" value="1"/>
</dbReference>
<evidence type="ECO:0000259" key="2">
    <source>
        <dbReference type="Pfam" id="PF00248"/>
    </source>
</evidence>
<dbReference type="SUPFAM" id="SSF51430">
    <property type="entry name" value="NAD(P)-linked oxidoreductase"/>
    <property type="match status" value="1"/>
</dbReference>
<keyword evidence="1" id="KW-0560">Oxidoreductase</keyword>
<dbReference type="PANTHER" id="PTHR43364">
    <property type="entry name" value="NADH-SPECIFIC METHYLGLYOXAL REDUCTASE-RELATED"/>
    <property type="match status" value="1"/>
</dbReference>
<organism evidence="3 4">
    <name type="scientific">Discina gigas</name>
    <dbReference type="NCBI Taxonomy" id="1032678"/>
    <lineage>
        <taxon>Eukaryota</taxon>
        <taxon>Fungi</taxon>
        <taxon>Dikarya</taxon>
        <taxon>Ascomycota</taxon>
        <taxon>Pezizomycotina</taxon>
        <taxon>Pezizomycetes</taxon>
        <taxon>Pezizales</taxon>
        <taxon>Discinaceae</taxon>
        <taxon>Discina</taxon>
    </lineage>
</organism>
<accession>A0ABR3GND6</accession>
<name>A0ABR3GND6_9PEZI</name>
<dbReference type="InterPro" id="IPR018170">
    <property type="entry name" value="Aldo/ket_reductase_CS"/>
</dbReference>
<protein>
    <recommendedName>
        <fullName evidence="2">NADP-dependent oxidoreductase domain-containing protein</fullName>
    </recommendedName>
</protein>
<dbReference type="InterPro" id="IPR050523">
    <property type="entry name" value="AKR_Detox_Biosynth"/>
</dbReference>
<gene>
    <name evidence="3" type="ORF">Q9L58_003648</name>
</gene>
<dbReference type="InterPro" id="IPR036812">
    <property type="entry name" value="NAD(P)_OxRdtase_dom_sf"/>
</dbReference>
<evidence type="ECO:0000313" key="4">
    <source>
        <dbReference type="Proteomes" id="UP001447188"/>
    </source>
</evidence>
<dbReference type="CDD" id="cd19075">
    <property type="entry name" value="AKR_AKR7A1-5"/>
    <property type="match status" value="1"/>
</dbReference>
<sequence length="343" mass="38295">MSPEKNRIILGCMNFGPDPKQGARVIDIPVAQAILRHLRSNGYDELDTARIYVAGQSESFLAAADYKGLGFKLATKVYPTVPGTHTPEMLRSKVRDSLTALNTEDMDIFYLHAADRAVPFVDTLQTVNELYKEGRFKTLGLSNYTAYEVAEIVTLCKERGWVRPKIYQAMYNPITRAIEKELVPACRKYGLDLVAYNPLAGGFFTGRYDATHTDAPPESGRFSDTFPDQGSTYRSRYFNEAHFSALLIVQAAAAKENLTLVEISLRWLVHHSVLKHRRAGGNDGIIIGVSSLEQLDANLKDLEKGPLSAAVLEALDKAWKVSEDVCPTYWRGELKYTYDTTAE</sequence>
<comment type="caution">
    <text evidence="3">The sequence shown here is derived from an EMBL/GenBank/DDBJ whole genome shotgun (WGS) entry which is preliminary data.</text>
</comment>
<dbReference type="PANTHER" id="PTHR43364:SF4">
    <property type="entry name" value="NAD(P)-LINKED OXIDOREDUCTASE SUPERFAMILY PROTEIN"/>
    <property type="match status" value="1"/>
</dbReference>
<keyword evidence="4" id="KW-1185">Reference proteome</keyword>
<reference evidence="3 4" key="1">
    <citation type="submission" date="2024-02" db="EMBL/GenBank/DDBJ databases">
        <title>Discinaceae phylogenomics.</title>
        <authorList>
            <person name="Dirks A.C."/>
            <person name="James T.Y."/>
        </authorList>
    </citation>
    <scope>NUCLEOTIDE SEQUENCE [LARGE SCALE GENOMIC DNA]</scope>
    <source>
        <strain evidence="3 4">ACD0624</strain>
    </source>
</reference>
<evidence type="ECO:0000313" key="3">
    <source>
        <dbReference type="EMBL" id="KAL0637315.1"/>
    </source>
</evidence>
<dbReference type="InterPro" id="IPR023210">
    <property type="entry name" value="NADP_OxRdtase_dom"/>
</dbReference>
<dbReference type="EMBL" id="JBBBZM010000036">
    <property type="protein sequence ID" value="KAL0637315.1"/>
    <property type="molecule type" value="Genomic_DNA"/>
</dbReference>